<proteinExistence type="predicted"/>
<dbReference type="Proteomes" id="UP001248709">
    <property type="component" value="Unassembled WGS sequence"/>
</dbReference>
<evidence type="ECO:0000313" key="3">
    <source>
        <dbReference type="Proteomes" id="UP001248709"/>
    </source>
</evidence>
<dbReference type="PROSITE" id="PS51782">
    <property type="entry name" value="LYSM"/>
    <property type="match status" value="1"/>
</dbReference>
<comment type="caution">
    <text evidence="2">The sequence shown here is derived from an EMBL/GenBank/DDBJ whole genome shotgun (WGS) entry which is preliminary data.</text>
</comment>
<dbReference type="Gene3D" id="3.10.350.10">
    <property type="entry name" value="LysM domain"/>
    <property type="match status" value="1"/>
</dbReference>
<dbReference type="EMBL" id="JAUSUY010000001">
    <property type="protein sequence ID" value="MDT3424669.1"/>
    <property type="molecule type" value="Genomic_DNA"/>
</dbReference>
<dbReference type="InterPro" id="IPR036779">
    <property type="entry name" value="LysM_dom_sf"/>
</dbReference>
<accession>A0ABU3H1I0</accession>
<protein>
    <submittedName>
        <fullName evidence="2">LysM repeat protein</fullName>
    </submittedName>
</protein>
<dbReference type="InterPro" id="IPR018392">
    <property type="entry name" value="LysM"/>
</dbReference>
<name>A0ABU3H1I0_9BACL</name>
<keyword evidence="3" id="KW-1185">Reference proteome</keyword>
<organism evidence="2 3">
    <name type="scientific">Paenibacillus forsythiae</name>
    <dbReference type="NCBI Taxonomy" id="365616"/>
    <lineage>
        <taxon>Bacteria</taxon>
        <taxon>Bacillati</taxon>
        <taxon>Bacillota</taxon>
        <taxon>Bacilli</taxon>
        <taxon>Bacillales</taxon>
        <taxon>Paenibacillaceae</taxon>
        <taxon>Paenibacillus</taxon>
    </lineage>
</organism>
<dbReference type="SUPFAM" id="SSF54106">
    <property type="entry name" value="LysM domain"/>
    <property type="match status" value="1"/>
</dbReference>
<feature type="domain" description="LysM" evidence="1">
    <location>
        <begin position="38"/>
        <end position="88"/>
    </location>
</feature>
<dbReference type="SMART" id="SM00257">
    <property type="entry name" value="LysM"/>
    <property type="match status" value="1"/>
</dbReference>
<gene>
    <name evidence="2" type="ORF">J2Z22_000181</name>
</gene>
<reference evidence="2 3" key="1">
    <citation type="submission" date="2023-07" db="EMBL/GenBank/DDBJ databases">
        <title>Genomic Encyclopedia of Type Strains, Phase IV (KMG-IV): sequencing the most valuable type-strain genomes for metagenomic binning, comparative biology and taxonomic classification.</title>
        <authorList>
            <person name="Goeker M."/>
        </authorList>
    </citation>
    <scope>NUCLEOTIDE SEQUENCE [LARGE SCALE GENOMIC DNA]</scope>
    <source>
        <strain evidence="2 3">T98</strain>
    </source>
</reference>
<dbReference type="Pfam" id="PF01476">
    <property type="entry name" value="LysM"/>
    <property type="match status" value="1"/>
</dbReference>
<evidence type="ECO:0000259" key="1">
    <source>
        <dbReference type="PROSITE" id="PS51782"/>
    </source>
</evidence>
<dbReference type="CDD" id="cd00118">
    <property type="entry name" value="LysM"/>
    <property type="match status" value="1"/>
</dbReference>
<evidence type="ECO:0000313" key="2">
    <source>
        <dbReference type="EMBL" id="MDT3424669.1"/>
    </source>
</evidence>
<sequence>MTLQDIFKLVIVFLLIISGFTVVSQVFASSVSSPKQEKRIVVEPGDTLWSIAVKNKSSDMRTVVYIDAIKRYNHLNSSDIQAGDILSIPVYSK</sequence>